<dbReference type="AlphaFoldDB" id="A0A7U3VQP5"/>
<evidence type="ECO:0000256" key="1">
    <source>
        <dbReference type="SAM" id="MobiDB-lite"/>
    </source>
</evidence>
<proteinExistence type="predicted"/>
<dbReference type="Pfam" id="PF00899">
    <property type="entry name" value="ThiF"/>
    <property type="match status" value="1"/>
</dbReference>
<gene>
    <name evidence="3" type="ORF">RVR_6802</name>
</gene>
<dbReference type="KEGG" id="arev:RVR_6802"/>
<name>A0A7U3VQP5_9ACTN</name>
<dbReference type="Proteomes" id="UP000595703">
    <property type="component" value="Chromosome"/>
</dbReference>
<sequence length="432" mass="43805">MRLMLKSALRRSWRDRECVQFGVDPERAVVLEPVDGPAAGFLALLDGTRGPEVLAREAESLGLGPDRVRRMLGVLAEGGVLDDASAHSDLSTVLRHRTDMLDRLRPDLAALSVVHPDPGGGALRIRHRHESRVRVLGAGRVGAAVAAVLSAAGVGAVDVVDTGRVEPWDIGPAGFPADQLGERRDAAGRGLVRRAAPGPARGHGRAAPRRGAPRPSGPGAAWTAAPRPEPGPDLWEGAAAEAGSGVAGGDAVVVVAPRDGLHAYAPDVDHARDLVASGVPHLYAGVLEGTGLVGPLVLPGLSGCGECQGLALADRDPALPRVLAQLRSGRPHAVPACDVALATAVAGLAAAHVLAYLDGRLPPSTGARLELSSFRLSTRVRALPADTRCPCGAAPGGAAPGGQRADAPREGSGGADPAPEGTAGPPARAGKA</sequence>
<feature type="region of interest" description="Disordered" evidence="1">
    <location>
        <begin position="192"/>
        <end position="237"/>
    </location>
</feature>
<protein>
    <recommendedName>
        <fullName evidence="2">THIF-type NAD/FAD binding fold domain-containing protein</fullName>
    </recommendedName>
</protein>
<feature type="domain" description="THIF-type NAD/FAD binding fold" evidence="2">
    <location>
        <begin position="129"/>
        <end position="193"/>
    </location>
</feature>
<dbReference type="SUPFAM" id="SSF51735">
    <property type="entry name" value="NAD(P)-binding Rossmann-fold domains"/>
    <property type="match status" value="1"/>
</dbReference>
<dbReference type="InterPro" id="IPR036291">
    <property type="entry name" value="NAD(P)-bd_dom_sf"/>
</dbReference>
<dbReference type="InterPro" id="IPR035985">
    <property type="entry name" value="Ubiquitin-activating_enz"/>
</dbReference>
<evidence type="ECO:0000259" key="2">
    <source>
        <dbReference type="Pfam" id="PF00899"/>
    </source>
</evidence>
<dbReference type="SUPFAM" id="SSF69572">
    <property type="entry name" value="Activating enzymes of the ubiquitin-like proteins"/>
    <property type="match status" value="2"/>
</dbReference>
<keyword evidence="4" id="KW-1185">Reference proteome</keyword>
<reference evidence="3 4" key="3">
    <citation type="journal article" date="2011" name="Nat. Chem. Biol.">
        <title>Reveromycin A biosynthesis uses RevG and RevJ for stereospecific spiroacetal formation.</title>
        <authorList>
            <person name="Takahashi S."/>
            <person name="Toyoda A."/>
            <person name="Sekiyama Y."/>
            <person name="Takagi H."/>
            <person name="Nogawa T."/>
            <person name="Uramoto M."/>
            <person name="Suzuki R."/>
            <person name="Koshino H."/>
            <person name="Kumano T."/>
            <person name="Panthee S."/>
            <person name="Dairi T."/>
            <person name="Ishikawa J."/>
            <person name="Ikeda H."/>
            <person name="Sakaki Y."/>
            <person name="Osada H."/>
        </authorList>
    </citation>
    <scope>NUCLEOTIDE SEQUENCE [LARGE SCALE GENOMIC DNA]</scope>
    <source>
        <strain evidence="3 4">SN-593</strain>
    </source>
</reference>
<evidence type="ECO:0000313" key="3">
    <source>
        <dbReference type="EMBL" id="BBA99954.1"/>
    </source>
</evidence>
<reference evidence="3 4" key="1">
    <citation type="journal article" date="2010" name="J. Bacteriol.">
        <title>Biochemical characterization of a novel indole prenyltransferase from Streptomyces sp. SN-593.</title>
        <authorList>
            <person name="Takahashi S."/>
            <person name="Takagi H."/>
            <person name="Toyoda A."/>
            <person name="Uramoto M."/>
            <person name="Nogawa T."/>
            <person name="Ueki M."/>
            <person name="Sakaki Y."/>
            <person name="Osada H."/>
        </authorList>
    </citation>
    <scope>NUCLEOTIDE SEQUENCE [LARGE SCALE GENOMIC DNA]</scope>
    <source>
        <strain evidence="3 4">SN-593</strain>
    </source>
</reference>
<feature type="compositionally biased region" description="Basic residues" evidence="1">
    <location>
        <begin position="202"/>
        <end position="212"/>
    </location>
</feature>
<dbReference type="Gene3D" id="3.40.50.720">
    <property type="entry name" value="NAD(P)-binding Rossmann-like Domain"/>
    <property type="match status" value="2"/>
</dbReference>
<feature type="region of interest" description="Disordered" evidence="1">
    <location>
        <begin position="392"/>
        <end position="432"/>
    </location>
</feature>
<dbReference type="EMBL" id="AP018365">
    <property type="protein sequence ID" value="BBA99954.1"/>
    <property type="molecule type" value="Genomic_DNA"/>
</dbReference>
<dbReference type="InterPro" id="IPR000594">
    <property type="entry name" value="ThiF_NAD_FAD-bd"/>
</dbReference>
<reference evidence="3 4" key="4">
    <citation type="journal article" date="2020" name="Sci. Rep.">
        <title>beta-carboline chemical signals induce reveromycin production through a LuxR family regulator in Streptomyces sp. SN-593.</title>
        <authorList>
            <person name="Panthee S."/>
            <person name="Kito N."/>
            <person name="Hayashi T."/>
            <person name="Shimizu T."/>
            <person name="Ishikawa J."/>
            <person name="Hamamoto H."/>
            <person name="Osada H."/>
            <person name="Takahashi S."/>
        </authorList>
    </citation>
    <scope>NUCLEOTIDE SEQUENCE [LARGE SCALE GENOMIC DNA]</scope>
    <source>
        <strain evidence="3 4">SN-593</strain>
    </source>
</reference>
<reference evidence="3 4" key="2">
    <citation type="journal article" date="2011" name="J. Antibiot.">
        <title>Furaquinocins I and J: novel polyketide isoprenoid hybrid compounds from Streptomyces reveromyceticus SN-593.</title>
        <authorList>
            <person name="Panthee S."/>
            <person name="Takahashi S."/>
            <person name="Takagi H."/>
            <person name="Nogawa T."/>
            <person name="Oowada E."/>
            <person name="Uramoto M."/>
            <person name="Osada H."/>
        </authorList>
    </citation>
    <scope>NUCLEOTIDE SEQUENCE [LARGE SCALE GENOMIC DNA]</scope>
    <source>
        <strain evidence="3 4">SN-593</strain>
    </source>
</reference>
<organism evidence="3 4">
    <name type="scientific">Actinacidiphila reveromycinica</name>
    <dbReference type="NCBI Taxonomy" id="659352"/>
    <lineage>
        <taxon>Bacteria</taxon>
        <taxon>Bacillati</taxon>
        <taxon>Actinomycetota</taxon>
        <taxon>Actinomycetes</taxon>
        <taxon>Kitasatosporales</taxon>
        <taxon>Streptomycetaceae</taxon>
        <taxon>Actinacidiphila</taxon>
    </lineage>
</organism>
<dbReference type="GO" id="GO:0008641">
    <property type="term" value="F:ubiquitin-like modifier activating enzyme activity"/>
    <property type="evidence" value="ECO:0007669"/>
    <property type="project" value="InterPro"/>
</dbReference>
<evidence type="ECO:0000313" key="4">
    <source>
        <dbReference type="Proteomes" id="UP000595703"/>
    </source>
</evidence>
<accession>A0A7U3VQP5</accession>